<protein>
    <submittedName>
        <fullName evidence="2">DUF3493 domain-containing protein</fullName>
    </submittedName>
</protein>
<sequence length="89" mass="10323">MVEQNPKSRLNSEQYARLKAEMKAPYRGLRKFSYVAFGASAFIGAFVFFFKLLAGKDVESGLPNFLLQIGIVALMIFLWRWEENRQKRS</sequence>
<keyword evidence="3" id="KW-1185">Reference proteome</keyword>
<evidence type="ECO:0000256" key="1">
    <source>
        <dbReference type="SAM" id="Phobius"/>
    </source>
</evidence>
<feature type="transmembrane region" description="Helical" evidence="1">
    <location>
        <begin position="32"/>
        <end position="53"/>
    </location>
</feature>
<dbReference type="Proteomes" id="UP000658514">
    <property type="component" value="Unassembled WGS sequence"/>
</dbReference>
<comment type="caution">
    <text evidence="2">The sequence shown here is derived from an EMBL/GenBank/DDBJ whole genome shotgun (WGS) entry which is preliminary data.</text>
</comment>
<accession>A0ABR8AJZ6</accession>
<dbReference type="RefSeq" id="WP_190546934.1">
    <property type="nucleotide sequence ID" value="NZ_CAWPNO010000083.1"/>
</dbReference>
<dbReference type="Pfam" id="PF11998">
    <property type="entry name" value="DUF3493"/>
    <property type="match status" value="1"/>
</dbReference>
<proteinExistence type="predicted"/>
<reference evidence="2 3" key="1">
    <citation type="journal article" date="2020" name="ISME J.">
        <title>Comparative genomics reveals insights into cyanobacterial evolution and habitat adaptation.</title>
        <authorList>
            <person name="Chen M.Y."/>
            <person name="Teng W.K."/>
            <person name="Zhao L."/>
            <person name="Hu C.X."/>
            <person name="Zhou Y.K."/>
            <person name="Han B.P."/>
            <person name="Song L.R."/>
            <person name="Shu W.S."/>
        </authorList>
    </citation>
    <scope>NUCLEOTIDE SEQUENCE [LARGE SCALE GENOMIC DNA]</scope>
    <source>
        <strain evidence="2 3">FACHB-288</strain>
    </source>
</reference>
<evidence type="ECO:0000313" key="3">
    <source>
        <dbReference type="Proteomes" id="UP000658514"/>
    </source>
</evidence>
<dbReference type="EMBL" id="JACJQH010000049">
    <property type="protein sequence ID" value="MBD2198907.1"/>
    <property type="molecule type" value="Genomic_DNA"/>
</dbReference>
<keyword evidence="1" id="KW-0472">Membrane</keyword>
<organism evidence="2 3">
    <name type="scientific">Calothrix parietina FACHB-288</name>
    <dbReference type="NCBI Taxonomy" id="2692896"/>
    <lineage>
        <taxon>Bacteria</taxon>
        <taxon>Bacillati</taxon>
        <taxon>Cyanobacteriota</taxon>
        <taxon>Cyanophyceae</taxon>
        <taxon>Nostocales</taxon>
        <taxon>Calotrichaceae</taxon>
        <taxon>Calothrix</taxon>
    </lineage>
</organism>
<name>A0ABR8AJZ6_9CYAN</name>
<dbReference type="InterPro" id="IPR021883">
    <property type="entry name" value="LPA1-like"/>
</dbReference>
<evidence type="ECO:0000313" key="2">
    <source>
        <dbReference type="EMBL" id="MBD2198907.1"/>
    </source>
</evidence>
<keyword evidence="1" id="KW-0812">Transmembrane</keyword>
<keyword evidence="1" id="KW-1133">Transmembrane helix</keyword>
<feature type="transmembrane region" description="Helical" evidence="1">
    <location>
        <begin position="65"/>
        <end position="81"/>
    </location>
</feature>
<gene>
    <name evidence="2" type="ORF">H6G24_26075</name>
</gene>